<keyword evidence="3" id="KW-1185">Reference proteome</keyword>
<evidence type="ECO:0000313" key="2">
    <source>
        <dbReference type="EMBL" id="MBB5081892.1"/>
    </source>
</evidence>
<dbReference type="Proteomes" id="UP000568380">
    <property type="component" value="Unassembled WGS sequence"/>
</dbReference>
<gene>
    <name evidence="2" type="ORF">HNR40_007387</name>
</gene>
<organism evidence="2 3">
    <name type="scientific">Nonomuraea endophytica</name>
    <dbReference type="NCBI Taxonomy" id="714136"/>
    <lineage>
        <taxon>Bacteria</taxon>
        <taxon>Bacillati</taxon>
        <taxon>Actinomycetota</taxon>
        <taxon>Actinomycetes</taxon>
        <taxon>Streptosporangiales</taxon>
        <taxon>Streptosporangiaceae</taxon>
        <taxon>Nonomuraea</taxon>
    </lineage>
</organism>
<feature type="region of interest" description="Disordered" evidence="1">
    <location>
        <begin position="42"/>
        <end position="66"/>
    </location>
</feature>
<reference evidence="2 3" key="1">
    <citation type="submission" date="2020-08" db="EMBL/GenBank/DDBJ databases">
        <title>Genomic Encyclopedia of Type Strains, Phase IV (KMG-IV): sequencing the most valuable type-strain genomes for metagenomic binning, comparative biology and taxonomic classification.</title>
        <authorList>
            <person name="Goeker M."/>
        </authorList>
    </citation>
    <scope>NUCLEOTIDE SEQUENCE [LARGE SCALE GENOMIC DNA]</scope>
    <source>
        <strain evidence="2 3">DSM 45385</strain>
    </source>
</reference>
<accession>A0A7W8A955</accession>
<proteinExistence type="predicted"/>
<evidence type="ECO:0000313" key="3">
    <source>
        <dbReference type="Proteomes" id="UP000568380"/>
    </source>
</evidence>
<evidence type="ECO:0000256" key="1">
    <source>
        <dbReference type="SAM" id="MobiDB-lite"/>
    </source>
</evidence>
<dbReference type="RefSeq" id="WP_184969655.1">
    <property type="nucleotide sequence ID" value="NZ_JACHIN010000012.1"/>
</dbReference>
<dbReference type="AlphaFoldDB" id="A0A7W8A955"/>
<protein>
    <submittedName>
        <fullName evidence="2">Uncharacterized protein</fullName>
    </submittedName>
</protein>
<name>A0A7W8A955_9ACTN</name>
<sequence length="81" mass="8684">MPAGKLVWGKQYWWRVTVRDTAMVTATSPTLTFTTGVRQPTVTSGLATQGPGGREFDPRTGNYTTTVTDVSVPTAGLPLQV</sequence>
<dbReference type="EMBL" id="JACHIN010000012">
    <property type="protein sequence ID" value="MBB5081892.1"/>
    <property type="molecule type" value="Genomic_DNA"/>
</dbReference>
<comment type="caution">
    <text evidence="2">The sequence shown here is derived from an EMBL/GenBank/DDBJ whole genome shotgun (WGS) entry which is preliminary data.</text>
</comment>